<evidence type="ECO:0000256" key="2">
    <source>
        <dbReference type="ARBA" id="ARBA00022487"/>
    </source>
</evidence>
<dbReference type="SUPFAM" id="SSF53474">
    <property type="entry name" value="alpha/beta-Hydrolases"/>
    <property type="match status" value="1"/>
</dbReference>
<dbReference type="PIRSF" id="PIRSF005211">
    <property type="entry name" value="Ab_hydro_YheT"/>
    <property type="match status" value="1"/>
</dbReference>
<evidence type="ECO:0000313" key="6">
    <source>
        <dbReference type="Proteomes" id="UP001549146"/>
    </source>
</evidence>
<keyword evidence="2" id="KW-0719">Serine esterase</keyword>
<dbReference type="GO" id="GO:0016787">
    <property type="term" value="F:hydrolase activity"/>
    <property type="evidence" value="ECO:0007669"/>
    <property type="project" value="UniProtKB-KW"/>
</dbReference>
<dbReference type="InterPro" id="IPR050960">
    <property type="entry name" value="AB_hydrolase_4_sf"/>
</dbReference>
<dbReference type="InterPro" id="IPR000073">
    <property type="entry name" value="AB_hydrolase_1"/>
</dbReference>
<accession>A0ABV2LXN6</accession>
<gene>
    <name evidence="5" type="ORF">ABID46_001847</name>
</gene>
<dbReference type="Pfam" id="PF00561">
    <property type="entry name" value="Abhydrolase_1"/>
    <property type="match status" value="1"/>
</dbReference>
<feature type="domain" description="AB hydrolase-1" evidence="4">
    <location>
        <begin position="62"/>
        <end position="297"/>
    </location>
</feature>
<dbReference type="InterPro" id="IPR000952">
    <property type="entry name" value="AB_hydrolase_4_CS"/>
</dbReference>
<dbReference type="PANTHER" id="PTHR10794:SF63">
    <property type="entry name" value="ALPHA_BETA HYDROLASE 1, ISOFORM A"/>
    <property type="match status" value="1"/>
</dbReference>
<evidence type="ECO:0000259" key="4">
    <source>
        <dbReference type="Pfam" id="PF00561"/>
    </source>
</evidence>
<dbReference type="PANTHER" id="PTHR10794">
    <property type="entry name" value="ABHYDROLASE DOMAIN-CONTAINING PROTEIN"/>
    <property type="match status" value="1"/>
</dbReference>
<dbReference type="RefSeq" id="WP_354509314.1">
    <property type="nucleotide sequence ID" value="NZ_JBEPMO010000010.1"/>
</dbReference>
<evidence type="ECO:0000256" key="3">
    <source>
        <dbReference type="ARBA" id="ARBA00022801"/>
    </source>
</evidence>
<evidence type="ECO:0000256" key="1">
    <source>
        <dbReference type="ARBA" id="ARBA00010884"/>
    </source>
</evidence>
<comment type="similarity">
    <text evidence="1">Belongs to the AB hydrolase superfamily. AB hydrolase 4 family.</text>
</comment>
<comment type="caution">
    <text evidence="5">The sequence shown here is derived from an EMBL/GenBank/DDBJ whole genome shotgun (WGS) entry which is preliminary data.</text>
</comment>
<dbReference type="EMBL" id="JBEPMO010000010">
    <property type="protein sequence ID" value="MET3732258.1"/>
    <property type="molecule type" value="Genomic_DNA"/>
</dbReference>
<keyword evidence="3 5" id="KW-0378">Hydrolase</keyword>
<organism evidence="5 6">
    <name type="scientific">Moheibacter stercoris</name>
    <dbReference type="NCBI Taxonomy" id="1628251"/>
    <lineage>
        <taxon>Bacteria</taxon>
        <taxon>Pseudomonadati</taxon>
        <taxon>Bacteroidota</taxon>
        <taxon>Flavobacteriia</taxon>
        <taxon>Flavobacteriales</taxon>
        <taxon>Weeksellaceae</taxon>
        <taxon>Moheibacter</taxon>
    </lineage>
</organism>
<dbReference type="InterPro" id="IPR012020">
    <property type="entry name" value="ABHD4"/>
</dbReference>
<dbReference type="Gene3D" id="3.40.50.1820">
    <property type="entry name" value="alpha/beta hydrolase"/>
    <property type="match status" value="1"/>
</dbReference>
<keyword evidence="6" id="KW-1185">Reference proteome</keyword>
<dbReference type="InterPro" id="IPR029058">
    <property type="entry name" value="AB_hydrolase_fold"/>
</dbReference>
<dbReference type="PROSITE" id="PS01133">
    <property type="entry name" value="UPF0017"/>
    <property type="match status" value="1"/>
</dbReference>
<protein>
    <submittedName>
        <fullName evidence="5">Alpha/beta-fold hydrolase</fullName>
    </submittedName>
</protein>
<sequence>MPLIEKSNYVAPSRFFQNPHISTIYLGRFRKTIRPDYQRERLELEDGDFLDVDYKIQSKEVAIILCHGLEGASDRAYNNTSANYFLEKNWSVFAWNNRSCSGEMNRLPVLYHHASVDDLDRIVQFVREKGFQEIFLLGFSMGGAQVMNYLARKNENNWIKAGVAISTPIHLKDSVESLKRGFNRVYLKNFTIKISRKLREKRQQFPELIDWSKVAKIKTFDEVDDYFTAPLHGFQDKEDYYRKASPDYTMELIKTPVLVINAWDDPFLGENCFPIEFAKNHPNIYLETPKNGGHCAFPMKNSPYSYSEVRGFEFFESIKRNRKFS</sequence>
<dbReference type="Proteomes" id="UP001549146">
    <property type="component" value="Unassembled WGS sequence"/>
</dbReference>
<name>A0ABV2LXN6_9FLAO</name>
<reference evidence="5 6" key="1">
    <citation type="submission" date="2024-06" db="EMBL/GenBank/DDBJ databases">
        <title>Genomic Encyclopedia of Type Strains, Phase IV (KMG-IV): sequencing the most valuable type-strain genomes for metagenomic binning, comparative biology and taxonomic classification.</title>
        <authorList>
            <person name="Goeker M."/>
        </authorList>
    </citation>
    <scope>NUCLEOTIDE SEQUENCE [LARGE SCALE GENOMIC DNA]</scope>
    <source>
        <strain evidence="5 6">DSM 29388</strain>
    </source>
</reference>
<evidence type="ECO:0000313" key="5">
    <source>
        <dbReference type="EMBL" id="MET3732258.1"/>
    </source>
</evidence>
<proteinExistence type="inferred from homology"/>